<organism evidence="1 2">
    <name type="scientific">Exiguobacterium aurantiacum</name>
    <dbReference type="NCBI Taxonomy" id="33987"/>
    <lineage>
        <taxon>Bacteria</taxon>
        <taxon>Bacillati</taxon>
        <taxon>Bacillota</taxon>
        <taxon>Bacilli</taxon>
        <taxon>Bacillales</taxon>
        <taxon>Bacillales Family XII. Incertae Sedis</taxon>
        <taxon>Exiguobacterium</taxon>
    </lineage>
</organism>
<dbReference type="OrthoDB" id="2354307at2"/>
<dbReference type="Proteomes" id="UP000254060">
    <property type="component" value="Unassembled WGS sequence"/>
</dbReference>
<protein>
    <submittedName>
        <fullName evidence="1">Uncharacterized protein</fullName>
    </submittedName>
</protein>
<dbReference type="EMBL" id="UGGP01000003">
    <property type="protein sequence ID" value="STO53262.1"/>
    <property type="molecule type" value="Genomic_DNA"/>
</dbReference>
<gene>
    <name evidence="1" type="ORF">NCTC13163_03243</name>
</gene>
<accession>A0A377HH05</accession>
<evidence type="ECO:0000313" key="1">
    <source>
        <dbReference type="EMBL" id="STO53262.1"/>
    </source>
</evidence>
<reference evidence="1 2" key="1">
    <citation type="submission" date="2018-06" db="EMBL/GenBank/DDBJ databases">
        <authorList>
            <consortium name="Pathogen Informatics"/>
            <person name="Doyle S."/>
        </authorList>
    </citation>
    <scope>NUCLEOTIDE SEQUENCE [LARGE SCALE GENOMIC DNA]</scope>
    <source>
        <strain evidence="1 2">NCTC13163</strain>
    </source>
</reference>
<proteinExistence type="predicted"/>
<dbReference type="AlphaFoldDB" id="A0A377HH05"/>
<name>A0A377HH05_9BACL</name>
<evidence type="ECO:0000313" key="2">
    <source>
        <dbReference type="Proteomes" id="UP000254060"/>
    </source>
</evidence>
<dbReference type="RefSeq" id="WP_115336742.1">
    <property type="nucleotide sequence ID" value="NZ_UGGP01000003.1"/>
</dbReference>
<sequence>MDERLLDDYAFDGLDPFVRTVFTELMEHPEWMRVVDKEHCVEKVVRFDEGRNSPYFRVLIYLDAEERPIKIVYLYGTWVVADGDVSFVVSELSKGVFEYEVMHVHWLIKYRFEDWGVSEDGAWEKEW</sequence>